<dbReference type="STRING" id="694430.Natoc_3636"/>
<dbReference type="Proteomes" id="UP000010878">
    <property type="component" value="Chromosome"/>
</dbReference>
<evidence type="ECO:0000313" key="1">
    <source>
        <dbReference type="EMBL" id="AGB39352.1"/>
    </source>
</evidence>
<gene>
    <name evidence="1" type="ORF">Natoc_3636</name>
</gene>
<dbReference type="EMBL" id="CP003929">
    <property type="protein sequence ID" value="AGB39352.1"/>
    <property type="molecule type" value="Genomic_DNA"/>
</dbReference>
<protein>
    <submittedName>
        <fullName evidence="1">Uncharacterized protein</fullName>
    </submittedName>
</protein>
<dbReference type="KEGG" id="nou:Natoc_3636"/>
<dbReference type="eggNOG" id="arCOG08180">
    <property type="taxonomic scope" value="Archaea"/>
</dbReference>
<organism evidence="1 2">
    <name type="scientific">Natronococcus occultus SP4</name>
    <dbReference type="NCBI Taxonomy" id="694430"/>
    <lineage>
        <taxon>Archaea</taxon>
        <taxon>Methanobacteriati</taxon>
        <taxon>Methanobacteriota</taxon>
        <taxon>Stenosarchaea group</taxon>
        <taxon>Halobacteria</taxon>
        <taxon>Halobacteriales</taxon>
        <taxon>Natrialbaceae</taxon>
        <taxon>Natronococcus</taxon>
    </lineage>
</organism>
<dbReference type="HOGENOM" id="CLU_3323061_0_0_2"/>
<keyword evidence="2" id="KW-1185">Reference proteome</keyword>
<reference evidence="1 2" key="1">
    <citation type="submission" date="2012-11" db="EMBL/GenBank/DDBJ databases">
        <title>FINISHED of Natronococcus occultus SP4, DSM 3396.</title>
        <authorList>
            <consortium name="DOE Joint Genome Institute"/>
            <person name="Eisen J."/>
            <person name="Huntemann M."/>
            <person name="Wei C.-L."/>
            <person name="Han J."/>
            <person name="Detter J.C."/>
            <person name="Han C."/>
            <person name="Tapia R."/>
            <person name="Chen A."/>
            <person name="Kyrpides N."/>
            <person name="Mavromatis K."/>
            <person name="Markowitz V."/>
            <person name="Szeto E."/>
            <person name="Ivanova N."/>
            <person name="Mikhailova N."/>
            <person name="Ovchinnikova G."/>
            <person name="Pagani I."/>
            <person name="Pati A."/>
            <person name="Goodwin L."/>
            <person name="Nordberg H.P."/>
            <person name="Cantor M.N."/>
            <person name="Hua S.X."/>
            <person name="Woyke T."/>
            <person name="Eisen J."/>
            <person name="Klenk H.-P."/>
            <person name="Klenk H.-P."/>
        </authorList>
    </citation>
    <scope>NUCLEOTIDE SEQUENCE [LARGE SCALE GENOMIC DNA]</scope>
    <source>
        <strain evidence="1 2">SP4</strain>
    </source>
</reference>
<sequence>MSACEEIPHFIGTGHQIIKRDDLLLEQRRKIVQMLPAK</sequence>
<proteinExistence type="predicted"/>
<accession>L0K238</accession>
<name>L0K238_9EURY</name>
<dbReference type="AlphaFoldDB" id="L0K238"/>
<evidence type="ECO:0000313" key="2">
    <source>
        <dbReference type="Proteomes" id="UP000010878"/>
    </source>
</evidence>